<name>A0A8T1MI08_CLOSI</name>
<dbReference type="AlphaFoldDB" id="A0A8T1MI08"/>
<keyword evidence="2" id="KW-1185">Reference proteome</keyword>
<reference evidence="1 2" key="1">
    <citation type="journal article" date="2018" name="Biotechnol. Adv.">
        <title>Improved genomic resources and new bioinformatic workflow for the carcinogenic parasite Clonorchis sinensis: Biotechnological implications.</title>
        <authorList>
            <person name="Wang D."/>
            <person name="Korhonen P.K."/>
            <person name="Gasser R.B."/>
            <person name="Young N.D."/>
        </authorList>
    </citation>
    <scope>NUCLEOTIDE SEQUENCE [LARGE SCALE GENOMIC DNA]</scope>
    <source>
        <strain evidence="1">Cs-k2</strain>
    </source>
</reference>
<dbReference type="EMBL" id="NIRI02000042">
    <property type="protein sequence ID" value="KAG5448455.1"/>
    <property type="molecule type" value="Genomic_DNA"/>
</dbReference>
<evidence type="ECO:0000313" key="2">
    <source>
        <dbReference type="Proteomes" id="UP000286415"/>
    </source>
</evidence>
<dbReference type="Proteomes" id="UP000286415">
    <property type="component" value="Unassembled WGS sequence"/>
</dbReference>
<sequence>MKANSLRSGSHNAHVVNVKSIEGEKLEFFVYQRLVSPQPSEDNNHYCSHLKSLNPGVWSDHTFIDCSVGAVTGEILRYTVTLDEDKLKPEYLDSDVEVLSWYVSKLLSGTENGCETTAEFTYRDFTSDAHELQITGVYDTNFCDSVSQNSRMHSLIRQGSVSLDNHCRR</sequence>
<protein>
    <submittedName>
        <fullName evidence="1">Uncharacterized protein</fullName>
    </submittedName>
</protein>
<reference evidence="1 2" key="2">
    <citation type="journal article" date="2021" name="Genomics">
        <title>High-quality reference genome for Clonorchis sinensis.</title>
        <authorList>
            <person name="Young N.D."/>
            <person name="Stroehlein A.J."/>
            <person name="Kinkar L."/>
            <person name="Wang T."/>
            <person name="Sohn W.M."/>
            <person name="Chang B.C.H."/>
            <person name="Kaur P."/>
            <person name="Weisz D."/>
            <person name="Dudchenko O."/>
            <person name="Aiden E.L."/>
            <person name="Korhonen P.K."/>
            <person name="Gasser R.B."/>
        </authorList>
    </citation>
    <scope>NUCLEOTIDE SEQUENCE [LARGE SCALE GENOMIC DNA]</scope>
    <source>
        <strain evidence="1">Cs-k2</strain>
    </source>
</reference>
<evidence type="ECO:0000313" key="1">
    <source>
        <dbReference type="EMBL" id="KAG5448455.1"/>
    </source>
</evidence>
<organism evidence="1 2">
    <name type="scientific">Clonorchis sinensis</name>
    <name type="common">Chinese liver fluke</name>
    <dbReference type="NCBI Taxonomy" id="79923"/>
    <lineage>
        <taxon>Eukaryota</taxon>
        <taxon>Metazoa</taxon>
        <taxon>Spiralia</taxon>
        <taxon>Lophotrochozoa</taxon>
        <taxon>Platyhelminthes</taxon>
        <taxon>Trematoda</taxon>
        <taxon>Digenea</taxon>
        <taxon>Opisthorchiida</taxon>
        <taxon>Opisthorchiata</taxon>
        <taxon>Opisthorchiidae</taxon>
        <taxon>Clonorchis</taxon>
    </lineage>
</organism>
<accession>A0A8T1MI08</accession>
<gene>
    <name evidence="1" type="ORF">CSKR_101898</name>
</gene>
<comment type="caution">
    <text evidence="1">The sequence shown here is derived from an EMBL/GenBank/DDBJ whole genome shotgun (WGS) entry which is preliminary data.</text>
</comment>
<proteinExistence type="predicted"/>